<keyword evidence="1" id="KW-1185">Reference proteome</keyword>
<protein>
    <submittedName>
        <fullName evidence="2">F-box/kelch-repeat protein At3g06240</fullName>
    </submittedName>
</protein>
<organism evidence="1 2">
    <name type="scientific">Nicotiana tabacum</name>
    <name type="common">Common tobacco</name>
    <dbReference type="NCBI Taxonomy" id="4097"/>
    <lineage>
        <taxon>Eukaryota</taxon>
        <taxon>Viridiplantae</taxon>
        <taxon>Streptophyta</taxon>
        <taxon>Embryophyta</taxon>
        <taxon>Tracheophyta</taxon>
        <taxon>Spermatophyta</taxon>
        <taxon>Magnoliopsida</taxon>
        <taxon>eudicotyledons</taxon>
        <taxon>Gunneridae</taxon>
        <taxon>Pentapetalae</taxon>
        <taxon>asterids</taxon>
        <taxon>lamiids</taxon>
        <taxon>Solanales</taxon>
        <taxon>Solanaceae</taxon>
        <taxon>Nicotianoideae</taxon>
        <taxon>Nicotianeae</taxon>
        <taxon>Nicotiana</taxon>
    </lineage>
</organism>
<name>A0AC58U231_TOBAC</name>
<dbReference type="RefSeq" id="XP_075103511.1">
    <property type="nucleotide sequence ID" value="XM_075247410.1"/>
</dbReference>
<accession>A0AC58U231</accession>
<sequence length="342" mass="39282">MSSGDTAKRMWDKLEVTYEGTSKVKKTRINMLIHDCELFQMKEAVKFVQLKWTLKPLLNTQTLACHKNSIIEILQHPNLSLPQELITEILVRLPVKSLLPFKCVSKDWLSLISSHEFVNTHLSFNAKDCTRHRLMLQFVTNLKHCSVSLLFSGFSTDAFDLDIPMKTPDNSFDIVGSVNGLICLSIGVNCLVLWNPSTRKFKHVPDIMNMPALDFECRSMYGFGYDEVNDDYKVVAVFSKMTSACVSMYSLKNDSWRRLDDIQGPVAYNCWPKLVSRKLHWVHVGEGRTIMSIDLVDEKYGKVEQHRYEEGRKFLKLEVLGNDFSEWVALVVSTLHFQSRGC</sequence>
<evidence type="ECO:0000313" key="2">
    <source>
        <dbReference type="RefSeq" id="XP_075103511.1"/>
    </source>
</evidence>
<proteinExistence type="predicted"/>
<reference evidence="1" key="1">
    <citation type="journal article" date="2014" name="Nat. Commun.">
        <title>The tobacco genome sequence and its comparison with those of tomato and potato.</title>
        <authorList>
            <person name="Sierro N."/>
            <person name="Battey J.N."/>
            <person name="Ouadi S."/>
            <person name="Bakaher N."/>
            <person name="Bovet L."/>
            <person name="Willig A."/>
            <person name="Goepfert S."/>
            <person name="Peitsch M.C."/>
            <person name="Ivanov N.V."/>
        </authorList>
    </citation>
    <scope>NUCLEOTIDE SEQUENCE [LARGE SCALE GENOMIC DNA]</scope>
</reference>
<gene>
    <name evidence="2" type="primary">LOC107831622</name>
</gene>
<reference evidence="2" key="2">
    <citation type="submission" date="2025-08" db="UniProtKB">
        <authorList>
            <consortium name="RefSeq"/>
        </authorList>
    </citation>
    <scope>IDENTIFICATION</scope>
    <source>
        <tissue evidence="2">Leaf</tissue>
    </source>
</reference>
<evidence type="ECO:0000313" key="1">
    <source>
        <dbReference type="Proteomes" id="UP000790787"/>
    </source>
</evidence>
<dbReference type="Proteomes" id="UP000790787">
    <property type="component" value="Chromosome 24"/>
</dbReference>